<name>A0A8B8IBC4_VANTA</name>
<dbReference type="Proteomes" id="UP001652626">
    <property type="component" value="Chromosome 19"/>
</dbReference>
<protein>
    <submittedName>
        <fullName evidence="3">Uncharacterized protein LOC113399427</fullName>
    </submittedName>
</protein>
<feature type="signal peptide" evidence="1">
    <location>
        <begin position="1"/>
        <end position="19"/>
    </location>
</feature>
<dbReference type="OMA" id="RINFTSC"/>
<dbReference type="InterPro" id="IPR011050">
    <property type="entry name" value="Pectin_lyase_fold/virulence"/>
</dbReference>
<reference evidence="3" key="1">
    <citation type="submission" date="2025-08" db="UniProtKB">
        <authorList>
            <consortium name="RefSeq"/>
        </authorList>
    </citation>
    <scope>IDENTIFICATION</scope>
    <source>
        <tissue evidence="3">Whole body</tissue>
    </source>
</reference>
<dbReference type="GeneID" id="113399427"/>
<accession>A0A8B8IBC4</accession>
<dbReference type="RefSeq" id="XP_026494349.2">
    <property type="nucleotide sequence ID" value="XM_026638564.2"/>
</dbReference>
<feature type="chain" id="PRO_5045509397" evidence="1">
    <location>
        <begin position="20"/>
        <end position="543"/>
    </location>
</feature>
<dbReference type="AlphaFoldDB" id="A0A8B8IBC4"/>
<evidence type="ECO:0000313" key="2">
    <source>
        <dbReference type="Proteomes" id="UP001652626"/>
    </source>
</evidence>
<dbReference type="SUPFAM" id="SSF51126">
    <property type="entry name" value="Pectin lyase-like"/>
    <property type="match status" value="1"/>
</dbReference>
<dbReference type="OrthoDB" id="5970161at2759"/>
<sequence>MSNSTLLFVFIALIRYTCGVRINFTNCHHPEWSCVNNVPNEITYTCAVTKNDDFIIHLKDFYTDHVHTVTIQNCRDLRVVLDCPILQRPSRLQKFVIKDCTRLEFVSLSASSLLQTPPEVKLENIREIVSFPRNTFKSPSTNSEFKCMGASYYRRIHIVNSIINSINTKAIYNVSGVKSVEFENVTITEIQSEGVEVVTGNDNTLFGLINCKIDKIGFKGITIQSSTTKILHGAFGDITTNSINVTADNLYIIGNTFKSISALGLNTKSVNTDVTDNSIDRLRTDALANVKCCRKATNKKRMHFNRNEIKNVEPYSLYFDYASCKSAGSQIAYRENKIDCKCRNIAFLNSQSSNEQNSLILNLTNNNTCLVTSCVLPVEIVKLLESDMCHLNLDPQVMCLLYNDKHSTIKNNEVTTDDDVTEPAPTFYLIRQAKSLHGDAGAAMTAIDKDDLLKDSHLNMTNRTIIKVVFDSSKDFVETLRSTSRTRSRPIENKSPPKEEYVSHCIGTQCRNTAAYNRQRALDFYKYVYAQLRTPRQSVNKKT</sequence>
<keyword evidence="1" id="KW-0732">Signal</keyword>
<proteinExistence type="predicted"/>
<keyword evidence="2" id="KW-1185">Reference proteome</keyword>
<evidence type="ECO:0000256" key="1">
    <source>
        <dbReference type="SAM" id="SignalP"/>
    </source>
</evidence>
<organism evidence="2 3">
    <name type="scientific">Vanessa tameamea</name>
    <name type="common">Kamehameha butterfly</name>
    <dbReference type="NCBI Taxonomy" id="334116"/>
    <lineage>
        <taxon>Eukaryota</taxon>
        <taxon>Metazoa</taxon>
        <taxon>Ecdysozoa</taxon>
        <taxon>Arthropoda</taxon>
        <taxon>Hexapoda</taxon>
        <taxon>Insecta</taxon>
        <taxon>Pterygota</taxon>
        <taxon>Neoptera</taxon>
        <taxon>Endopterygota</taxon>
        <taxon>Lepidoptera</taxon>
        <taxon>Glossata</taxon>
        <taxon>Ditrysia</taxon>
        <taxon>Papilionoidea</taxon>
        <taxon>Nymphalidae</taxon>
        <taxon>Nymphalinae</taxon>
        <taxon>Vanessa</taxon>
    </lineage>
</organism>
<evidence type="ECO:0000313" key="3">
    <source>
        <dbReference type="RefSeq" id="XP_026494349.2"/>
    </source>
</evidence>
<gene>
    <name evidence="3" type="primary">LOC113399427</name>
</gene>